<dbReference type="InterPro" id="IPR045584">
    <property type="entry name" value="Pilin-like"/>
</dbReference>
<dbReference type="Gene3D" id="3.30.700.10">
    <property type="entry name" value="Glycoprotein, Type 4 Pilin"/>
    <property type="match status" value="1"/>
</dbReference>
<dbReference type="Pfam" id="PF07963">
    <property type="entry name" value="N_methyl"/>
    <property type="match status" value="1"/>
</dbReference>
<evidence type="ECO:0000313" key="3">
    <source>
        <dbReference type="EMBL" id="KJY76106.1"/>
    </source>
</evidence>
<dbReference type="Proteomes" id="UP000576645">
    <property type="component" value="Unassembled WGS sequence"/>
</dbReference>
<evidence type="ECO:0000313" key="6">
    <source>
        <dbReference type="Proteomes" id="UP000576645"/>
    </source>
</evidence>
<dbReference type="KEGG" id="vct:JV59_34630"/>
<keyword evidence="1" id="KW-0812">Transmembrane</keyword>
<dbReference type="GeneID" id="93942767"/>
<protein>
    <submittedName>
        <fullName evidence="3">Methylation site containing protein</fullName>
    </submittedName>
    <submittedName>
        <fullName evidence="4">Prepilin-type N-terminal cleavage/methylation domain-containing protein</fullName>
    </submittedName>
</protein>
<dbReference type="KEGG" id="vcy:IX92_04115"/>
<dbReference type="Proteomes" id="UP000030081">
    <property type="component" value="Chromosome 1"/>
</dbReference>
<dbReference type="PANTHER" id="PTHR30093:SF7">
    <property type="entry name" value="MSHA MAJOR PILIN SUBUNIT MSHA"/>
    <property type="match status" value="1"/>
</dbReference>
<reference evidence="3" key="2">
    <citation type="journal article" date="2015" name="BMC Genomics">
        <title>Genome mining reveals unlocked bioactive potential of marine Gram-negative bacteria.</title>
        <authorList>
            <person name="Machado H."/>
            <person name="Sonnenschein E.C."/>
            <person name="Melchiorsen J."/>
            <person name="Gram L."/>
        </authorList>
    </citation>
    <scope>NUCLEOTIDE SEQUENCE</scope>
    <source>
        <strain evidence="3">S2052</strain>
    </source>
</reference>
<keyword evidence="1" id="KW-1133">Transmembrane helix</keyword>
<dbReference type="InterPro" id="IPR012902">
    <property type="entry name" value="N_methyl_site"/>
</dbReference>
<keyword evidence="5" id="KW-1185">Reference proteome</keyword>
<proteinExistence type="predicted"/>
<sequence length="180" mass="19950">MKKHKPSGFTLIELVVVIVILGVLAVTAAPRFLNYQRDAHVSRADAAFASFANAIQLYQAKWLTEGEPTSHVDYGIEDIYPSALGFPMSVNHEPSDPALGPIRGEDCVAMWNALMQVDLTIRPLTSTILPSDTDIVAWYTANNECTYYYTSGYDEDEEFPMLRYSPLTGVIEKAIGRNNA</sequence>
<dbReference type="OrthoDB" id="6197717at2"/>
<dbReference type="EMBL" id="CP009617">
    <property type="protein sequence ID" value="AIW18275.1"/>
    <property type="molecule type" value="Genomic_DNA"/>
</dbReference>
<reference evidence="4 6" key="3">
    <citation type="submission" date="2019-09" db="EMBL/GenBank/DDBJ databases">
        <title>Draft genome sequencing and comparative genomics of hatchery-associated Vibrios.</title>
        <authorList>
            <person name="Kehlet-Delgado H."/>
            <person name="Mueller R.S."/>
        </authorList>
    </citation>
    <scope>NUCLEOTIDE SEQUENCE [LARGE SCALE GENOMIC DNA]</scope>
    <source>
        <strain evidence="4 6">09-121-3</strain>
    </source>
</reference>
<dbReference type="EMBL" id="JXXR01000004">
    <property type="protein sequence ID" value="KJY76106.1"/>
    <property type="molecule type" value="Genomic_DNA"/>
</dbReference>
<organism evidence="3">
    <name type="scientific">Vibrio coralliilyticus</name>
    <dbReference type="NCBI Taxonomy" id="190893"/>
    <lineage>
        <taxon>Bacteria</taxon>
        <taxon>Pseudomonadati</taxon>
        <taxon>Pseudomonadota</taxon>
        <taxon>Gammaproteobacteria</taxon>
        <taxon>Vibrionales</taxon>
        <taxon>Vibrionaceae</taxon>
        <taxon>Vibrio</taxon>
    </lineage>
</organism>
<evidence type="ECO:0000313" key="2">
    <source>
        <dbReference type="EMBL" id="AIW18275.1"/>
    </source>
</evidence>
<dbReference type="NCBIfam" id="TIGR02532">
    <property type="entry name" value="IV_pilin_GFxxxE"/>
    <property type="match status" value="1"/>
</dbReference>
<reference evidence="2 5" key="1">
    <citation type="submission" date="2014-10" db="EMBL/GenBank/DDBJ databases">
        <title>The Complete Genome Sequence for the Shellfish Pathogen Vibrio coralliilyticus RE98 Isolated from a Shellfish Hatchery.</title>
        <authorList>
            <person name="Richards G.P."/>
            <person name="Bono J.L."/>
            <person name="Watson M.A."/>
            <person name="Needleman D.S."/>
        </authorList>
    </citation>
    <scope>NUCLEOTIDE SEQUENCE [LARGE SCALE GENOMIC DNA]</scope>
    <source>
        <strain evidence="2 5">RE98</strain>
    </source>
</reference>
<dbReference type="EMBL" id="VTXP01000003">
    <property type="protein sequence ID" value="NOJ22385.1"/>
    <property type="molecule type" value="Genomic_DNA"/>
</dbReference>
<dbReference type="SUPFAM" id="SSF54523">
    <property type="entry name" value="Pili subunits"/>
    <property type="match status" value="1"/>
</dbReference>
<evidence type="ECO:0000313" key="5">
    <source>
        <dbReference type="Proteomes" id="UP000030081"/>
    </source>
</evidence>
<name>A0A7Y4GEC7_9VIBR</name>
<feature type="transmembrane region" description="Helical" evidence="1">
    <location>
        <begin position="12"/>
        <end position="33"/>
    </location>
</feature>
<dbReference type="PROSITE" id="PS00409">
    <property type="entry name" value="PROKAR_NTER_METHYL"/>
    <property type="match status" value="1"/>
</dbReference>
<gene>
    <name evidence="4" type="ORF">F0238_06500</name>
    <name evidence="2" type="ORF">IX92_04115</name>
    <name evidence="3" type="ORF">TW71_05915</name>
</gene>
<dbReference type="PANTHER" id="PTHR30093">
    <property type="entry name" value="GENERAL SECRETION PATHWAY PROTEIN G"/>
    <property type="match status" value="1"/>
</dbReference>
<evidence type="ECO:0000313" key="4">
    <source>
        <dbReference type="EMBL" id="NOJ22385.1"/>
    </source>
</evidence>
<dbReference type="RefSeq" id="WP_038512841.1">
    <property type="nucleotide sequence ID" value="NZ_CP009264.1"/>
</dbReference>
<accession>A0A7Y4GEC7</accession>
<evidence type="ECO:0000256" key="1">
    <source>
        <dbReference type="SAM" id="Phobius"/>
    </source>
</evidence>
<keyword evidence="1" id="KW-0472">Membrane</keyword>
<dbReference type="AlphaFoldDB" id="A0A7Y4GEC7"/>